<reference evidence="1" key="1">
    <citation type="journal article" date="2019" name="Sci. Rep.">
        <title>Draft genome of Tanacetum cinerariifolium, the natural source of mosquito coil.</title>
        <authorList>
            <person name="Yamashiro T."/>
            <person name="Shiraishi A."/>
            <person name="Satake H."/>
            <person name="Nakayama K."/>
        </authorList>
    </citation>
    <scope>NUCLEOTIDE SEQUENCE</scope>
</reference>
<dbReference type="EMBL" id="BKCJ011173610">
    <property type="protein sequence ID" value="GFC98681.1"/>
    <property type="molecule type" value="Genomic_DNA"/>
</dbReference>
<organism evidence="1">
    <name type="scientific">Tanacetum cinerariifolium</name>
    <name type="common">Dalmatian daisy</name>
    <name type="synonym">Chrysanthemum cinerariifolium</name>
    <dbReference type="NCBI Taxonomy" id="118510"/>
    <lineage>
        <taxon>Eukaryota</taxon>
        <taxon>Viridiplantae</taxon>
        <taxon>Streptophyta</taxon>
        <taxon>Embryophyta</taxon>
        <taxon>Tracheophyta</taxon>
        <taxon>Spermatophyta</taxon>
        <taxon>Magnoliopsida</taxon>
        <taxon>eudicotyledons</taxon>
        <taxon>Gunneridae</taxon>
        <taxon>Pentapetalae</taxon>
        <taxon>asterids</taxon>
        <taxon>campanulids</taxon>
        <taxon>Asterales</taxon>
        <taxon>Asteraceae</taxon>
        <taxon>Asteroideae</taxon>
        <taxon>Anthemideae</taxon>
        <taxon>Anthemidinae</taxon>
        <taxon>Tanacetum</taxon>
    </lineage>
</organism>
<protein>
    <recommendedName>
        <fullName evidence="2">Reverse transcriptase domain-containing protein</fullName>
    </recommendedName>
</protein>
<evidence type="ECO:0008006" key="2">
    <source>
        <dbReference type="Google" id="ProtNLM"/>
    </source>
</evidence>
<proteinExistence type="predicted"/>
<feature type="non-terminal residue" evidence="1">
    <location>
        <position position="139"/>
    </location>
</feature>
<name>A0A699SLM4_TANCI</name>
<sequence length="139" mass="15881">MEIVIPEVEGIDDDIPLTIEDDNLREKLLNVHLLIANIEALKDNPTPSSEPLTKSSYTSLNSLLEETSTFHNSLPEFENFYFDLGEISSGSTTTHSDISLSEYDSFIFNLTHEEFVDELAHIISPPEYDHFYFWDLPDP</sequence>
<comment type="caution">
    <text evidence="1">The sequence shown here is derived from an EMBL/GenBank/DDBJ whole genome shotgun (WGS) entry which is preliminary data.</text>
</comment>
<gene>
    <name evidence="1" type="ORF">Tci_870651</name>
</gene>
<accession>A0A699SLM4</accession>
<dbReference type="AlphaFoldDB" id="A0A699SLM4"/>
<evidence type="ECO:0000313" key="1">
    <source>
        <dbReference type="EMBL" id="GFC98681.1"/>
    </source>
</evidence>